<sequence length="110" mass="12585">MVRLLLLFFCFSLLLPDAEAASDALLQPPGAESVLGVAQLIRRPHGGNYKRRRTLRKASRKAKKNDKRIAARNGVKYEKKKSLKARKREERRAAKHRKGVITVDRPIRNN</sequence>
<keyword evidence="4" id="KW-1185">Reference proteome</keyword>
<protein>
    <recommendedName>
        <fullName evidence="5">Secreted protein</fullName>
    </recommendedName>
</protein>
<feature type="compositionally biased region" description="Basic residues" evidence="1">
    <location>
        <begin position="46"/>
        <end position="66"/>
    </location>
</feature>
<evidence type="ECO:0000256" key="1">
    <source>
        <dbReference type="SAM" id="MobiDB-lite"/>
    </source>
</evidence>
<dbReference type="EMBL" id="RXOF01000009">
    <property type="protein sequence ID" value="RTQ48534.1"/>
    <property type="molecule type" value="Genomic_DNA"/>
</dbReference>
<evidence type="ECO:0000313" key="4">
    <source>
        <dbReference type="Proteomes" id="UP000282184"/>
    </source>
</evidence>
<evidence type="ECO:0000256" key="2">
    <source>
        <dbReference type="SAM" id="SignalP"/>
    </source>
</evidence>
<dbReference type="RefSeq" id="WP_126694239.1">
    <property type="nucleotide sequence ID" value="NZ_RXOF01000009.1"/>
</dbReference>
<dbReference type="AlphaFoldDB" id="A0A431U0V7"/>
<evidence type="ECO:0000313" key="3">
    <source>
        <dbReference type="EMBL" id="RTQ48534.1"/>
    </source>
</evidence>
<gene>
    <name evidence="3" type="ORF">EJV47_16310</name>
</gene>
<feature type="signal peptide" evidence="2">
    <location>
        <begin position="1"/>
        <end position="20"/>
    </location>
</feature>
<organism evidence="3 4">
    <name type="scientific">Hymenobacter gummosus</name>
    <dbReference type="NCBI Taxonomy" id="1776032"/>
    <lineage>
        <taxon>Bacteria</taxon>
        <taxon>Pseudomonadati</taxon>
        <taxon>Bacteroidota</taxon>
        <taxon>Cytophagia</taxon>
        <taxon>Cytophagales</taxon>
        <taxon>Hymenobacteraceae</taxon>
        <taxon>Hymenobacter</taxon>
    </lineage>
</organism>
<feature type="region of interest" description="Disordered" evidence="1">
    <location>
        <begin position="46"/>
        <end position="110"/>
    </location>
</feature>
<proteinExistence type="predicted"/>
<keyword evidence="2" id="KW-0732">Signal</keyword>
<accession>A0A431U0V7</accession>
<name>A0A431U0V7_9BACT</name>
<comment type="caution">
    <text evidence="3">The sequence shown here is derived from an EMBL/GenBank/DDBJ whole genome shotgun (WGS) entry which is preliminary data.</text>
</comment>
<feature type="chain" id="PRO_5019339953" description="Secreted protein" evidence="2">
    <location>
        <begin position="21"/>
        <end position="110"/>
    </location>
</feature>
<evidence type="ECO:0008006" key="5">
    <source>
        <dbReference type="Google" id="ProtNLM"/>
    </source>
</evidence>
<dbReference type="Proteomes" id="UP000282184">
    <property type="component" value="Unassembled WGS sequence"/>
</dbReference>
<reference evidence="3 4" key="1">
    <citation type="submission" date="2018-12" db="EMBL/GenBank/DDBJ databases">
        <title>Hymenobacter gummosus sp. nov., isolated from a spring.</title>
        <authorList>
            <person name="Nie L."/>
        </authorList>
    </citation>
    <scope>NUCLEOTIDE SEQUENCE [LARGE SCALE GENOMIC DNA]</scope>
    <source>
        <strain evidence="3 4">KCTC 52166</strain>
    </source>
</reference>